<evidence type="ECO:0000256" key="3">
    <source>
        <dbReference type="ARBA" id="ARBA00022478"/>
    </source>
</evidence>
<evidence type="ECO:0008006" key="10">
    <source>
        <dbReference type="Google" id="ProtNLM"/>
    </source>
</evidence>
<dbReference type="EMBL" id="CAUJNA010003738">
    <property type="protein sequence ID" value="CAJ1408905.1"/>
    <property type="molecule type" value="Genomic_DNA"/>
</dbReference>
<dbReference type="PANTHER" id="PTHR12709">
    <property type="entry name" value="DNA-DIRECTED RNA POLYMERASE II, III"/>
    <property type="match status" value="1"/>
</dbReference>
<reference evidence="8" key="1">
    <citation type="submission" date="2023-08" db="EMBL/GenBank/DDBJ databases">
        <authorList>
            <person name="Chen Y."/>
            <person name="Shah S."/>
            <person name="Dougan E. K."/>
            <person name="Thang M."/>
            <person name="Chan C."/>
        </authorList>
    </citation>
    <scope>NUCLEOTIDE SEQUENCE</scope>
</reference>
<dbReference type="InterPro" id="IPR005576">
    <property type="entry name" value="Rpb7-like_N"/>
</dbReference>
<sequence length="197" mass="22995">MFTLALVADDVPIKPEDFRDDHRDQLKRQIQLRYVDKILPDVGLCIEFYNFVNIKDAIIYPGDGKISCGEAFVKVEFNLIVFQPFIDEWLVGAVVGSSPQGLQVSLGFFQDVEIPSANLRTPYMYDAKQERWVWLYQDEETRETMNYFYEKNELIRFRVTGVNFPDASWPKERQKRKPMSITGAVDRDGLGLVDWWP</sequence>
<feature type="domain" description="RNA polymerase Rpb7-like N-terminal" evidence="6">
    <location>
        <begin position="9"/>
        <end position="64"/>
    </location>
</feature>
<dbReference type="SUPFAM" id="SSF50249">
    <property type="entry name" value="Nucleic acid-binding proteins"/>
    <property type="match status" value="1"/>
</dbReference>
<dbReference type="InterPro" id="IPR013238">
    <property type="entry name" value="RNA_pol_III_Rbc25"/>
</dbReference>
<keyword evidence="3" id="KW-0240">DNA-directed RNA polymerase</keyword>
<feature type="domain" description="RNA polymerase III subunit Rpc25" evidence="7">
    <location>
        <begin position="89"/>
        <end position="170"/>
    </location>
</feature>
<evidence type="ECO:0000313" key="8">
    <source>
        <dbReference type="EMBL" id="CAJ1408905.1"/>
    </source>
</evidence>
<evidence type="ECO:0000256" key="5">
    <source>
        <dbReference type="ARBA" id="ARBA00023242"/>
    </source>
</evidence>
<comment type="subcellular location">
    <subcellularLocation>
        <location evidence="1">Nucleus</location>
    </subcellularLocation>
</comment>
<organism evidence="8 9">
    <name type="scientific">Effrenium voratum</name>
    <dbReference type="NCBI Taxonomy" id="2562239"/>
    <lineage>
        <taxon>Eukaryota</taxon>
        <taxon>Sar</taxon>
        <taxon>Alveolata</taxon>
        <taxon>Dinophyceae</taxon>
        <taxon>Suessiales</taxon>
        <taxon>Symbiodiniaceae</taxon>
        <taxon>Effrenium</taxon>
    </lineage>
</organism>
<protein>
    <recommendedName>
        <fullName evidence="10">DNA-directed RNA polymerase III subunit RPC8</fullName>
    </recommendedName>
</protein>
<evidence type="ECO:0000259" key="6">
    <source>
        <dbReference type="Pfam" id="PF03876"/>
    </source>
</evidence>
<dbReference type="InterPro" id="IPR012340">
    <property type="entry name" value="NA-bd_OB-fold"/>
</dbReference>
<evidence type="ECO:0000259" key="7">
    <source>
        <dbReference type="Pfam" id="PF08292"/>
    </source>
</evidence>
<dbReference type="Gene3D" id="2.40.50.140">
    <property type="entry name" value="Nucleic acid-binding proteins"/>
    <property type="match status" value="1"/>
</dbReference>
<accession>A0AA36NDV5</accession>
<proteinExistence type="inferred from homology"/>
<name>A0AA36NDV5_9DINO</name>
<dbReference type="GO" id="GO:0006384">
    <property type="term" value="P:transcription initiation at RNA polymerase III promoter"/>
    <property type="evidence" value="ECO:0007669"/>
    <property type="project" value="TreeGrafter"/>
</dbReference>
<gene>
    <name evidence="8" type="ORF">EVOR1521_LOCUS30126</name>
</gene>
<dbReference type="InterPro" id="IPR036898">
    <property type="entry name" value="RNA_pol_Rpb7-like_N_sf"/>
</dbReference>
<keyword evidence="5" id="KW-0539">Nucleus</keyword>
<evidence type="ECO:0000256" key="4">
    <source>
        <dbReference type="ARBA" id="ARBA00023163"/>
    </source>
</evidence>
<comment type="caution">
    <text evidence="8">The sequence shown here is derived from an EMBL/GenBank/DDBJ whole genome shotgun (WGS) entry which is preliminary data.</text>
</comment>
<keyword evidence="4" id="KW-0804">Transcription</keyword>
<evidence type="ECO:0000256" key="2">
    <source>
        <dbReference type="ARBA" id="ARBA00009307"/>
    </source>
</evidence>
<dbReference type="InterPro" id="IPR045113">
    <property type="entry name" value="Rpb7-like"/>
</dbReference>
<evidence type="ECO:0000256" key="1">
    <source>
        <dbReference type="ARBA" id="ARBA00004123"/>
    </source>
</evidence>
<dbReference type="Pfam" id="PF03876">
    <property type="entry name" value="SHS2_Rpb7-N"/>
    <property type="match status" value="1"/>
</dbReference>
<dbReference type="Proteomes" id="UP001178507">
    <property type="component" value="Unassembled WGS sequence"/>
</dbReference>
<keyword evidence="9" id="KW-1185">Reference proteome</keyword>
<dbReference type="SUPFAM" id="SSF88798">
    <property type="entry name" value="N-terminal, heterodimerisation domain of RBP7 (RpoE)"/>
    <property type="match status" value="1"/>
</dbReference>
<dbReference type="GO" id="GO:0005666">
    <property type="term" value="C:RNA polymerase III complex"/>
    <property type="evidence" value="ECO:0007669"/>
    <property type="project" value="TreeGrafter"/>
</dbReference>
<dbReference type="AlphaFoldDB" id="A0AA36NDV5"/>
<dbReference type="PANTHER" id="PTHR12709:SF1">
    <property type="entry name" value="DNA-DIRECTED RNA POLYMERASE III SUBUNIT RPC8"/>
    <property type="match status" value="1"/>
</dbReference>
<comment type="similarity">
    <text evidence="2">Belongs to the eukaryotic RPB7/RPC8 RNA polymerase subunit family.</text>
</comment>
<dbReference type="Gene3D" id="3.30.1490.120">
    <property type="entry name" value="RNA polymerase Rpb7-like, N-terminal domain"/>
    <property type="match status" value="1"/>
</dbReference>
<evidence type="ECO:0000313" key="9">
    <source>
        <dbReference type="Proteomes" id="UP001178507"/>
    </source>
</evidence>
<dbReference type="Pfam" id="PF08292">
    <property type="entry name" value="RNA_pol_Rbc25"/>
    <property type="match status" value="1"/>
</dbReference>